<accession>A0A392PBP6</accession>
<dbReference type="GO" id="GO:0016579">
    <property type="term" value="P:protein deubiquitination"/>
    <property type="evidence" value="ECO:0007669"/>
    <property type="project" value="InterPro"/>
</dbReference>
<proteinExistence type="predicted"/>
<feature type="non-terminal residue" evidence="2">
    <location>
        <position position="118"/>
    </location>
</feature>
<evidence type="ECO:0000313" key="3">
    <source>
        <dbReference type="Proteomes" id="UP000265520"/>
    </source>
</evidence>
<keyword evidence="3" id="KW-1185">Reference proteome</keyword>
<name>A0A392PBP6_9FABA</name>
<dbReference type="PANTHER" id="PTHR24006:SF857">
    <property type="entry name" value="UBIQUITIN CARBOXY-TERMINAL HYDROLASE"/>
    <property type="match status" value="1"/>
</dbReference>
<dbReference type="GO" id="GO:0005829">
    <property type="term" value="C:cytosol"/>
    <property type="evidence" value="ECO:0007669"/>
    <property type="project" value="TreeGrafter"/>
</dbReference>
<protein>
    <submittedName>
        <fullName evidence="2">Ubiquitin carboxyl-terminal hydrolase 16-like</fullName>
    </submittedName>
</protein>
<sequence length="118" mass="13007">MSILSQLQSIGSQLGNGKEEDAHEFLRHAIDTMQSVCLMEAGVNASGSLEDTTLMGQTFGGYLRSKIKCMKCGGKSERHERMMDLTVEIEGEISTLAEALRRFTSTESLDGENKYHCV</sequence>
<dbReference type="EMBL" id="LXQA010069980">
    <property type="protein sequence ID" value="MCI08706.1"/>
    <property type="molecule type" value="Genomic_DNA"/>
</dbReference>
<dbReference type="GO" id="GO:0004843">
    <property type="term" value="F:cysteine-type deubiquitinase activity"/>
    <property type="evidence" value="ECO:0007669"/>
    <property type="project" value="InterPro"/>
</dbReference>
<dbReference type="GO" id="GO:0005634">
    <property type="term" value="C:nucleus"/>
    <property type="evidence" value="ECO:0007669"/>
    <property type="project" value="TreeGrafter"/>
</dbReference>
<dbReference type="InterPro" id="IPR001394">
    <property type="entry name" value="Peptidase_C19_UCH"/>
</dbReference>
<dbReference type="Gene3D" id="3.90.70.10">
    <property type="entry name" value="Cysteine proteinases"/>
    <property type="match status" value="1"/>
</dbReference>
<dbReference type="PROSITE" id="PS50235">
    <property type="entry name" value="USP_3"/>
    <property type="match status" value="1"/>
</dbReference>
<dbReference type="SUPFAM" id="SSF54001">
    <property type="entry name" value="Cysteine proteinases"/>
    <property type="match status" value="1"/>
</dbReference>
<dbReference type="Proteomes" id="UP000265520">
    <property type="component" value="Unassembled WGS sequence"/>
</dbReference>
<dbReference type="Pfam" id="PF00443">
    <property type="entry name" value="UCH"/>
    <property type="match status" value="1"/>
</dbReference>
<comment type="caution">
    <text evidence="2">The sequence shown here is derived from an EMBL/GenBank/DDBJ whole genome shotgun (WGS) entry which is preliminary data.</text>
</comment>
<organism evidence="2 3">
    <name type="scientific">Trifolium medium</name>
    <dbReference type="NCBI Taxonomy" id="97028"/>
    <lineage>
        <taxon>Eukaryota</taxon>
        <taxon>Viridiplantae</taxon>
        <taxon>Streptophyta</taxon>
        <taxon>Embryophyta</taxon>
        <taxon>Tracheophyta</taxon>
        <taxon>Spermatophyta</taxon>
        <taxon>Magnoliopsida</taxon>
        <taxon>eudicotyledons</taxon>
        <taxon>Gunneridae</taxon>
        <taxon>Pentapetalae</taxon>
        <taxon>rosids</taxon>
        <taxon>fabids</taxon>
        <taxon>Fabales</taxon>
        <taxon>Fabaceae</taxon>
        <taxon>Papilionoideae</taxon>
        <taxon>50 kb inversion clade</taxon>
        <taxon>NPAAA clade</taxon>
        <taxon>Hologalegina</taxon>
        <taxon>IRL clade</taxon>
        <taxon>Trifolieae</taxon>
        <taxon>Trifolium</taxon>
    </lineage>
</organism>
<dbReference type="InterPro" id="IPR038765">
    <property type="entry name" value="Papain-like_cys_pep_sf"/>
</dbReference>
<dbReference type="InterPro" id="IPR050164">
    <property type="entry name" value="Peptidase_C19"/>
</dbReference>
<dbReference type="PANTHER" id="PTHR24006">
    <property type="entry name" value="UBIQUITIN CARBOXYL-TERMINAL HYDROLASE"/>
    <property type="match status" value="1"/>
</dbReference>
<dbReference type="InterPro" id="IPR028889">
    <property type="entry name" value="USP"/>
</dbReference>
<keyword evidence="2" id="KW-0378">Hydrolase</keyword>
<reference evidence="2 3" key="1">
    <citation type="journal article" date="2018" name="Front. Plant Sci.">
        <title>Red Clover (Trifolium pratense) and Zigzag Clover (T. medium) - A Picture of Genomic Similarities and Differences.</title>
        <authorList>
            <person name="Dluhosova J."/>
            <person name="Istvanek J."/>
            <person name="Nedelnik J."/>
            <person name="Repkova J."/>
        </authorList>
    </citation>
    <scope>NUCLEOTIDE SEQUENCE [LARGE SCALE GENOMIC DNA]</scope>
    <source>
        <strain evidence="3">cv. 10/8</strain>
        <tissue evidence="2">Leaf</tissue>
    </source>
</reference>
<dbReference type="AlphaFoldDB" id="A0A392PBP6"/>
<feature type="domain" description="USP" evidence="1">
    <location>
        <begin position="1"/>
        <end position="118"/>
    </location>
</feature>
<evidence type="ECO:0000259" key="1">
    <source>
        <dbReference type="PROSITE" id="PS50235"/>
    </source>
</evidence>
<evidence type="ECO:0000313" key="2">
    <source>
        <dbReference type="EMBL" id="MCI08706.1"/>
    </source>
</evidence>